<dbReference type="InterPro" id="IPR014460">
    <property type="entry name" value="Sig_transdc_resp-reg_VieB"/>
</dbReference>
<dbReference type="SMART" id="SM00448">
    <property type="entry name" value="REC"/>
    <property type="match status" value="1"/>
</dbReference>
<dbReference type="Gene3D" id="1.25.40.10">
    <property type="entry name" value="Tetratricopeptide repeat domain"/>
    <property type="match status" value="1"/>
</dbReference>
<comment type="caution">
    <text evidence="4">The sequence shown here is derived from an EMBL/GenBank/DDBJ whole genome shotgun (WGS) entry which is preliminary data.</text>
</comment>
<dbReference type="EMBL" id="RXZH01000001">
    <property type="protein sequence ID" value="RTZ17526.1"/>
    <property type="molecule type" value="Genomic_DNA"/>
</dbReference>
<keyword evidence="5" id="KW-1185">Reference proteome</keyword>
<dbReference type="InterPro" id="IPR011990">
    <property type="entry name" value="TPR-like_helical_dom_sf"/>
</dbReference>
<dbReference type="RefSeq" id="WP_126572282.1">
    <property type="nucleotide sequence ID" value="NZ_RXZH01000001.1"/>
</dbReference>
<dbReference type="Pfam" id="PF00072">
    <property type="entry name" value="Response_reg"/>
    <property type="match status" value="1"/>
</dbReference>
<proteinExistence type="predicted"/>
<organism evidence="4 5">
    <name type="scientific">Vibrio aquaticus</name>
    <dbReference type="NCBI Taxonomy" id="2496559"/>
    <lineage>
        <taxon>Bacteria</taxon>
        <taxon>Pseudomonadati</taxon>
        <taxon>Pseudomonadota</taxon>
        <taxon>Gammaproteobacteria</taxon>
        <taxon>Vibrionales</taxon>
        <taxon>Vibrionaceae</taxon>
        <taxon>Vibrio</taxon>
    </lineage>
</organism>
<dbReference type="PROSITE" id="PS50005">
    <property type="entry name" value="TPR"/>
    <property type="match status" value="1"/>
</dbReference>
<feature type="domain" description="Response regulatory" evidence="3">
    <location>
        <begin position="6"/>
        <end position="128"/>
    </location>
</feature>
<dbReference type="PANTHER" id="PTHR43228:SF1">
    <property type="entry name" value="TWO-COMPONENT RESPONSE REGULATOR ARR22"/>
    <property type="match status" value="1"/>
</dbReference>
<dbReference type="PIRSF" id="PIRSF011521">
    <property type="entry name" value="VieB"/>
    <property type="match status" value="1"/>
</dbReference>
<keyword evidence="1" id="KW-0597">Phosphoprotein</keyword>
<dbReference type="InterPro" id="IPR052048">
    <property type="entry name" value="ST_Response_Regulator"/>
</dbReference>
<evidence type="ECO:0000259" key="3">
    <source>
        <dbReference type="PROSITE" id="PS50110"/>
    </source>
</evidence>
<dbReference type="InterPro" id="IPR011006">
    <property type="entry name" value="CheY-like_superfamily"/>
</dbReference>
<keyword evidence="2" id="KW-0802">TPR repeat</keyword>
<dbReference type="Proteomes" id="UP000268973">
    <property type="component" value="Unassembled WGS sequence"/>
</dbReference>
<reference evidence="4 5" key="1">
    <citation type="submission" date="2018-12" db="EMBL/GenBank/DDBJ databases">
        <title>Vibrio sp. isolated from China Sea.</title>
        <authorList>
            <person name="Li Y."/>
        </authorList>
    </citation>
    <scope>NUCLEOTIDE SEQUENCE [LARGE SCALE GENOMIC DNA]</scope>
    <source>
        <strain evidence="4 5">BEI207</strain>
    </source>
</reference>
<evidence type="ECO:0000256" key="2">
    <source>
        <dbReference type="PROSITE-ProRule" id="PRU00339"/>
    </source>
</evidence>
<name>A0A3S0PQC8_9VIBR</name>
<dbReference type="InterPro" id="IPR001789">
    <property type="entry name" value="Sig_transdc_resp-reg_receiver"/>
</dbReference>
<dbReference type="SUPFAM" id="SSF52172">
    <property type="entry name" value="CheY-like"/>
    <property type="match status" value="1"/>
</dbReference>
<evidence type="ECO:0000313" key="5">
    <source>
        <dbReference type="Proteomes" id="UP000268973"/>
    </source>
</evidence>
<evidence type="ECO:0000313" key="4">
    <source>
        <dbReference type="EMBL" id="RTZ17526.1"/>
    </source>
</evidence>
<protein>
    <submittedName>
        <fullName evidence="4">Response regulator</fullName>
    </submittedName>
</protein>
<dbReference type="SUPFAM" id="SSF48452">
    <property type="entry name" value="TPR-like"/>
    <property type="match status" value="1"/>
</dbReference>
<dbReference type="Gene3D" id="3.40.50.2300">
    <property type="match status" value="1"/>
</dbReference>
<dbReference type="AlphaFoldDB" id="A0A3S0PQC8"/>
<dbReference type="PANTHER" id="PTHR43228">
    <property type="entry name" value="TWO-COMPONENT RESPONSE REGULATOR"/>
    <property type="match status" value="1"/>
</dbReference>
<accession>A0A3S0PQC8</accession>
<dbReference type="InterPro" id="IPR019734">
    <property type="entry name" value="TPR_rpt"/>
</dbReference>
<dbReference type="GO" id="GO:0000160">
    <property type="term" value="P:phosphorelay signal transduction system"/>
    <property type="evidence" value="ECO:0007669"/>
    <property type="project" value="InterPro"/>
</dbReference>
<gene>
    <name evidence="4" type="ORF">EJ063_01715</name>
</gene>
<feature type="modified residue" description="4-aspartylphosphate" evidence="1">
    <location>
        <position position="58"/>
    </location>
</feature>
<dbReference type="PROSITE" id="PS50110">
    <property type="entry name" value="RESPONSE_REGULATORY"/>
    <property type="match status" value="1"/>
</dbReference>
<dbReference type="OrthoDB" id="7298659at2"/>
<evidence type="ECO:0000256" key="1">
    <source>
        <dbReference type="PROSITE-ProRule" id="PRU00169"/>
    </source>
</evidence>
<sequence length="536" mass="61675">MLDNKKIFIVDDSSIILHSLKMTLVRLGAQEKNITTDKSPKTASLILKEAQFDLMFIDYNFGLSQPTGLQFLEELRHFQLLAPKTLVVILTGEAQLTVVQSIIEYDPDEYFLKPFTFDSLKQRLRRALKRKEVMLPVQEHYARKEYQLGVEACDHIASFHPNYSSQINQFKAKMLRMLGKHQEVKSVCESSLQESDSVWARFELSKSLINLGDFERAEHEIEQLLKHHAEISSAHIGAGEHYISTSNIEKAVKHFRTASVLAPNNALKELIISNLCLSAGDVASSLKHYKCYMDMNRNTFRLNHYAKLNYIRLLMISMQYADNDEVERKLSEVDNMIGSFNAAQRNELRNQLALVSAHKQIALRQYRQGIEELIALFDATTFHHFSDIYHLTWLCHYISDESGSSEALTWLFEAIPDQADDCGLNLSQIEMAKALKKSIEQKSSWLAQTRSDLKHAEAIETRFKILANVHLTYPTLKYPAFNLIRLMTRYQPETSERLLQSCITSVKTFMDAEEYQFLAVGELVTFAMKRQFNPLK</sequence>
<feature type="repeat" description="TPR" evidence="2">
    <location>
        <begin position="232"/>
        <end position="265"/>
    </location>
</feature>